<evidence type="ECO:0000313" key="3">
    <source>
        <dbReference type="Proteomes" id="UP000288805"/>
    </source>
</evidence>
<sequence>MNTSQFMDKQIMDLSAGSQSNDFINLMSPEDDHLTGVGGGGGVGSKKEEIVPSYDFQPIRPMGSSQFSNLDAVGGAGGPRAWSSTDSKTNTPGIRV</sequence>
<dbReference type="EMBL" id="QGNW01000040">
    <property type="protein sequence ID" value="RVX08868.1"/>
    <property type="molecule type" value="Genomic_DNA"/>
</dbReference>
<organism evidence="2 3">
    <name type="scientific">Vitis vinifera</name>
    <name type="common">Grape</name>
    <dbReference type="NCBI Taxonomy" id="29760"/>
    <lineage>
        <taxon>Eukaryota</taxon>
        <taxon>Viridiplantae</taxon>
        <taxon>Streptophyta</taxon>
        <taxon>Embryophyta</taxon>
        <taxon>Tracheophyta</taxon>
        <taxon>Spermatophyta</taxon>
        <taxon>Magnoliopsida</taxon>
        <taxon>eudicotyledons</taxon>
        <taxon>Gunneridae</taxon>
        <taxon>Pentapetalae</taxon>
        <taxon>rosids</taxon>
        <taxon>Vitales</taxon>
        <taxon>Vitaceae</taxon>
        <taxon>Viteae</taxon>
        <taxon>Vitis</taxon>
    </lineage>
</organism>
<reference evidence="2 3" key="1">
    <citation type="journal article" date="2018" name="PLoS Genet.">
        <title>Population sequencing reveals clonal diversity and ancestral inbreeding in the grapevine cultivar Chardonnay.</title>
        <authorList>
            <person name="Roach M.J."/>
            <person name="Johnson D.L."/>
            <person name="Bohlmann J."/>
            <person name="van Vuuren H.J."/>
            <person name="Jones S.J."/>
            <person name="Pretorius I.S."/>
            <person name="Schmidt S.A."/>
            <person name="Borneman A.R."/>
        </authorList>
    </citation>
    <scope>NUCLEOTIDE SEQUENCE [LARGE SCALE GENOMIC DNA]</scope>
    <source>
        <strain evidence="3">cv. Chardonnay</strain>
        <tissue evidence="2">Leaf</tissue>
    </source>
</reference>
<name>A0A438JIT0_VITVI</name>
<evidence type="ECO:0000256" key="1">
    <source>
        <dbReference type="SAM" id="MobiDB-lite"/>
    </source>
</evidence>
<accession>A0A438JIT0</accession>
<feature type="region of interest" description="Disordered" evidence="1">
    <location>
        <begin position="61"/>
        <end position="96"/>
    </location>
</feature>
<feature type="region of interest" description="Disordered" evidence="1">
    <location>
        <begin position="29"/>
        <end position="48"/>
    </location>
</feature>
<dbReference type="AlphaFoldDB" id="A0A438JIT0"/>
<evidence type="ECO:0000313" key="2">
    <source>
        <dbReference type="EMBL" id="RVX08868.1"/>
    </source>
</evidence>
<protein>
    <submittedName>
        <fullName evidence="2">Uncharacterized protein</fullName>
    </submittedName>
</protein>
<dbReference type="Proteomes" id="UP000288805">
    <property type="component" value="Unassembled WGS sequence"/>
</dbReference>
<gene>
    <name evidence="2" type="ORF">CK203_011038</name>
</gene>
<comment type="caution">
    <text evidence="2">The sequence shown here is derived from an EMBL/GenBank/DDBJ whole genome shotgun (WGS) entry which is preliminary data.</text>
</comment>
<proteinExistence type="predicted"/>
<feature type="compositionally biased region" description="Polar residues" evidence="1">
    <location>
        <begin position="82"/>
        <end position="96"/>
    </location>
</feature>